<dbReference type="Proteomes" id="UP000663873">
    <property type="component" value="Unassembled WGS sequence"/>
</dbReference>
<name>A0A820WU36_9BILA</name>
<dbReference type="EMBL" id="CAJOBP010007897">
    <property type="protein sequence ID" value="CAF4523807.1"/>
    <property type="molecule type" value="Genomic_DNA"/>
</dbReference>
<feature type="compositionally biased region" description="Basic and acidic residues" evidence="1">
    <location>
        <begin position="151"/>
        <end position="162"/>
    </location>
</feature>
<dbReference type="AlphaFoldDB" id="A0A820WU36"/>
<evidence type="ECO:0000256" key="1">
    <source>
        <dbReference type="SAM" id="MobiDB-lite"/>
    </source>
</evidence>
<organism evidence="3 4">
    <name type="scientific">Rotaria socialis</name>
    <dbReference type="NCBI Taxonomy" id="392032"/>
    <lineage>
        <taxon>Eukaryota</taxon>
        <taxon>Metazoa</taxon>
        <taxon>Spiralia</taxon>
        <taxon>Gnathifera</taxon>
        <taxon>Rotifera</taxon>
        <taxon>Eurotatoria</taxon>
        <taxon>Bdelloidea</taxon>
        <taxon>Philodinida</taxon>
        <taxon>Philodinidae</taxon>
        <taxon>Rotaria</taxon>
    </lineage>
</organism>
<sequence>MQTIVLKQIYTGKGFDTHIKEVCPKVQIYCTMKETGCSWSGTRSECSCHIQTGIFEKLKPTLDNLHESIRNLNSYIEQLKPQTEQQKIQLENPMVDLLKQIENKQYIEQLKPQTEQQKIQLENPMVDLLKQIENKQNEQHQQMIEGKFEVEMGMKEQEDSVRTTKSSIRK</sequence>
<dbReference type="EMBL" id="CAJNXB010001682">
    <property type="protein sequence ID" value="CAF3187887.1"/>
    <property type="molecule type" value="Genomic_DNA"/>
</dbReference>
<protein>
    <submittedName>
        <fullName evidence="3">Uncharacterized protein</fullName>
    </submittedName>
</protein>
<evidence type="ECO:0000313" key="3">
    <source>
        <dbReference type="EMBL" id="CAF4523807.1"/>
    </source>
</evidence>
<evidence type="ECO:0000313" key="4">
    <source>
        <dbReference type="Proteomes" id="UP000663873"/>
    </source>
</evidence>
<reference evidence="3" key="1">
    <citation type="submission" date="2021-02" db="EMBL/GenBank/DDBJ databases">
        <authorList>
            <person name="Nowell W R."/>
        </authorList>
    </citation>
    <scope>NUCLEOTIDE SEQUENCE</scope>
</reference>
<proteinExistence type="predicted"/>
<keyword evidence="4" id="KW-1185">Reference proteome</keyword>
<comment type="caution">
    <text evidence="3">The sequence shown here is derived from an EMBL/GenBank/DDBJ whole genome shotgun (WGS) entry which is preliminary data.</text>
</comment>
<accession>A0A820WU36</accession>
<dbReference type="Proteomes" id="UP000663825">
    <property type="component" value="Unassembled WGS sequence"/>
</dbReference>
<evidence type="ECO:0000313" key="2">
    <source>
        <dbReference type="EMBL" id="CAF3187887.1"/>
    </source>
</evidence>
<feature type="region of interest" description="Disordered" evidence="1">
    <location>
        <begin position="151"/>
        <end position="170"/>
    </location>
</feature>
<gene>
    <name evidence="2" type="ORF">TIS948_LOCUS11754</name>
    <name evidence="3" type="ORF">UJA718_LOCUS27775</name>
</gene>